<keyword evidence="1" id="KW-1133">Transmembrane helix</keyword>
<accession>A0A6V7S7B6</accession>
<reference evidence="2 3" key="1">
    <citation type="submission" date="2020-08" db="EMBL/GenBank/DDBJ databases">
        <authorList>
            <person name="Ramaprasad A."/>
        </authorList>
    </citation>
    <scope>NUCLEOTIDE SEQUENCE [LARGE SCALE GENOMIC DNA]</scope>
</reference>
<feature type="transmembrane region" description="Helical" evidence="1">
    <location>
        <begin position="361"/>
        <end position="384"/>
    </location>
</feature>
<evidence type="ECO:0000256" key="1">
    <source>
        <dbReference type="SAM" id="Phobius"/>
    </source>
</evidence>
<evidence type="ECO:0000313" key="3">
    <source>
        <dbReference type="Proteomes" id="UP000515550"/>
    </source>
</evidence>
<name>A0A6V7S7B6_PLAVN</name>
<feature type="transmembrane region" description="Helical" evidence="1">
    <location>
        <begin position="12"/>
        <end position="33"/>
    </location>
</feature>
<evidence type="ECO:0000313" key="2">
    <source>
        <dbReference type="EMBL" id="CAD2093127.1"/>
    </source>
</evidence>
<proteinExistence type="predicted"/>
<keyword evidence="1" id="KW-0472">Membrane</keyword>
<gene>
    <name evidence="2" type="ORF">PVBDA_1001020</name>
</gene>
<protein>
    <submittedName>
        <fullName evidence="2">6-cysteine protein</fullName>
    </submittedName>
</protein>
<sequence>MSVLGKDKYKPIRCLVWWILLCLILWNNFLVGLNKFNPVLKEEGSLYLKVAYNCEYSGLIELENNYILHYCFFISDETNGLTFTAFNTLKLKWDLPKEVLLYKNDDIQGYSFITDFITNNLILIYDINNIIKVTVFNNYIEPSVISNKITLNDKMLHKFNIISKVTYFYKNKKSLFMCGMNNSGNIICSFSFDYGLTMKDENTIEFILRDPIPISQYKVDVKFKKHYVYFNLREEHREISFYEFKCFQDTENSYTCDPLNKILANLQNIKYKYILRTKDSQILSYQKGNICYIGWSFNSLNINTEIDKQISDTECFNVSIIQREEHLLVTFKKSAAPDDKAEKEYYVLFEVSYSYACFMSIFLHLYASILLNLSYFFLFLFLFFVKKLIRKESGCELRLDAGSLYVTNIFMENSCNLWINDLDTKREDDDEVSFSIVVPISFNIVKNKCFESNNNMNNSIYYLKQHEEEESNIKTFMFTVYKHILIQEINQNNKCAFENNINKEKIYVVLNMEDYYKTYNCDITIENCDFFIYDQSKITIGYNKNWIVDEEIKQSNILYNGVYVSLYNILSQTNANNLIEINNNNIVITIPSFIPSTRTIKIAFFRKIGRSDEVNEYEDDDEKSNDEIIQGSGKYGKVSNKETRYAYIRLQKTYKPIKKVLGINYSDTFDIYYKYYKFYKENIKFLVNDFSETNYIGMICQTNKETDVKPCSFTFINDPSQNTSIPISSHIKKPPFLTYFSKNIIQHQNSTEYVSETRFIFPKNFNETLQEKGIKDIHFRCICSTQNGKNEIDTNHEIQYFITTGNISNEDLFEIPRYTTNNTLSTPNQNSRINNRNHRLAKKNNSLPNNMSEENIKYNYNTGSVNKSEFSFFQFFVGITIFHALIYSL</sequence>
<dbReference type="VEuPathDB" id="PlasmoDB:PVBDA_1001020"/>
<keyword evidence="1" id="KW-0812">Transmembrane</keyword>
<organism evidence="2 3">
    <name type="scientific">Plasmodium vinckei brucechwatti</name>
    <dbReference type="NCBI Taxonomy" id="119398"/>
    <lineage>
        <taxon>Eukaryota</taxon>
        <taxon>Sar</taxon>
        <taxon>Alveolata</taxon>
        <taxon>Apicomplexa</taxon>
        <taxon>Aconoidasida</taxon>
        <taxon>Haemosporida</taxon>
        <taxon>Plasmodiidae</taxon>
        <taxon>Plasmodium</taxon>
        <taxon>Plasmodium (Vinckeia)</taxon>
    </lineage>
</organism>
<dbReference type="AlphaFoldDB" id="A0A6V7S7B6"/>
<dbReference type="Proteomes" id="UP000515550">
    <property type="component" value="Chromosome PVBDA_10"/>
</dbReference>
<dbReference type="EMBL" id="LR865388">
    <property type="protein sequence ID" value="CAD2093127.1"/>
    <property type="molecule type" value="Genomic_DNA"/>
</dbReference>